<reference evidence="1 2" key="1">
    <citation type="submission" date="2023-02" db="EMBL/GenBank/DDBJ databases">
        <title>LHISI_Scaffold_Assembly.</title>
        <authorList>
            <person name="Stuart O.P."/>
            <person name="Cleave R."/>
            <person name="Magrath M.J.L."/>
            <person name="Mikheyev A.S."/>
        </authorList>
    </citation>
    <scope>NUCLEOTIDE SEQUENCE [LARGE SCALE GENOMIC DNA]</scope>
    <source>
        <strain evidence="1">Daus_M_001</strain>
        <tissue evidence="1">Leg muscle</tissue>
    </source>
</reference>
<gene>
    <name evidence="1" type="ORF">PR048_027829</name>
</gene>
<sequence length="222" mass="25135">MRDWKDNRQKFAESGAKVIDVLRKTTTLDIPLAMSSLATSVPSPDCWEKCLEQLSQSFEPQFGGFGLAPKFPQPVNFNFLFHVYARDTNSEAGKKALDMCTHTLKMMAKGGIHDHVAQGFARYSTDERWHVPHFEKMCYDQAQLAVAYCTAYLATGDEFYADIVRDILQYVGRDLGDKELVAIVGLRDRKEVDLKVNEWLVRISEEVGKDGEMKKEEELGGS</sequence>
<dbReference type="EMBL" id="JARBHB010000012">
    <property type="protein sequence ID" value="KAJ8871507.1"/>
    <property type="molecule type" value="Genomic_DNA"/>
</dbReference>
<dbReference type="PANTHER" id="PTHR42899:SF1">
    <property type="entry name" value="SPERMATOGENESIS-ASSOCIATED PROTEIN 20"/>
    <property type="match status" value="1"/>
</dbReference>
<keyword evidence="2" id="KW-1185">Reference proteome</keyword>
<protein>
    <submittedName>
        <fullName evidence="1">Uncharacterized protein</fullName>
    </submittedName>
</protein>
<organism evidence="1 2">
    <name type="scientific">Dryococelus australis</name>
    <dbReference type="NCBI Taxonomy" id="614101"/>
    <lineage>
        <taxon>Eukaryota</taxon>
        <taxon>Metazoa</taxon>
        <taxon>Ecdysozoa</taxon>
        <taxon>Arthropoda</taxon>
        <taxon>Hexapoda</taxon>
        <taxon>Insecta</taxon>
        <taxon>Pterygota</taxon>
        <taxon>Neoptera</taxon>
        <taxon>Polyneoptera</taxon>
        <taxon>Phasmatodea</taxon>
        <taxon>Verophasmatodea</taxon>
        <taxon>Anareolatae</taxon>
        <taxon>Phasmatidae</taxon>
        <taxon>Eurycanthinae</taxon>
        <taxon>Dryococelus</taxon>
    </lineage>
</organism>
<dbReference type="InterPro" id="IPR008928">
    <property type="entry name" value="6-hairpin_glycosidase_sf"/>
</dbReference>
<name>A0ABQ9GHJ0_9NEOP</name>
<comment type="caution">
    <text evidence="1">The sequence shown here is derived from an EMBL/GenBank/DDBJ whole genome shotgun (WGS) entry which is preliminary data.</text>
</comment>
<evidence type="ECO:0000313" key="2">
    <source>
        <dbReference type="Proteomes" id="UP001159363"/>
    </source>
</evidence>
<accession>A0ABQ9GHJ0</accession>
<evidence type="ECO:0000313" key="1">
    <source>
        <dbReference type="EMBL" id="KAJ8871507.1"/>
    </source>
</evidence>
<dbReference type="Proteomes" id="UP001159363">
    <property type="component" value="Chromosome 11"/>
</dbReference>
<dbReference type="PANTHER" id="PTHR42899">
    <property type="entry name" value="SPERMATOGENESIS-ASSOCIATED PROTEIN 20"/>
    <property type="match status" value="1"/>
</dbReference>
<dbReference type="SUPFAM" id="SSF48208">
    <property type="entry name" value="Six-hairpin glycosidases"/>
    <property type="match status" value="1"/>
</dbReference>
<proteinExistence type="predicted"/>
<dbReference type="InterPro" id="IPR024705">
    <property type="entry name" value="Ssp411"/>
</dbReference>